<feature type="compositionally biased region" description="Polar residues" evidence="1">
    <location>
        <begin position="58"/>
        <end position="67"/>
    </location>
</feature>
<reference evidence="2" key="1">
    <citation type="submission" date="2023-06" db="EMBL/GenBank/DDBJ databases">
        <title>Black Yeasts Isolated from many extreme environments.</title>
        <authorList>
            <person name="Coleine C."/>
            <person name="Stajich J.E."/>
            <person name="Selbmann L."/>
        </authorList>
    </citation>
    <scope>NUCLEOTIDE SEQUENCE</scope>
    <source>
        <strain evidence="2">CCFEE 5200</strain>
    </source>
</reference>
<accession>A0AAN6K9S5</accession>
<feature type="region of interest" description="Disordered" evidence="1">
    <location>
        <begin position="1"/>
        <end position="67"/>
    </location>
</feature>
<proteinExistence type="predicted"/>
<dbReference type="AlphaFoldDB" id="A0AAN6K9S5"/>
<dbReference type="EMBL" id="JAUJLE010000177">
    <property type="protein sequence ID" value="KAK0971437.1"/>
    <property type="molecule type" value="Genomic_DNA"/>
</dbReference>
<name>A0AAN6K9S5_9PEZI</name>
<evidence type="ECO:0000256" key="1">
    <source>
        <dbReference type="SAM" id="MobiDB-lite"/>
    </source>
</evidence>
<comment type="caution">
    <text evidence="2">The sequence shown here is derived from an EMBL/GenBank/DDBJ whole genome shotgun (WGS) entry which is preliminary data.</text>
</comment>
<protein>
    <submittedName>
        <fullName evidence="2">Uncharacterized protein</fullName>
    </submittedName>
</protein>
<gene>
    <name evidence="2" type="ORF">LTR91_015508</name>
</gene>
<dbReference type="Proteomes" id="UP001175353">
    <property type="component" value="Unassembled WGS sequence"/>
</dbReference>
<keyword evidence="3" id="KW-1185">Reference proteome</keyword>
<feature type="compositionally biased region" description="Pro residues" evidence="1">
    <location>
        <begin position="18"/>
        <end position="27"/>
    </location>
</feature>
<evidence type="ECO:0000313" key="2">
    <source>
        <dbReference type="EMBL" id="KAK0971437.1"/>
    </source>
</evidence>
<organism evidence="2 3">
    <name type="scientific">Friedmanniomyces endolithicus</name>
    <dbReference type="NCBI Taxonomy" id="329885"/>
    <lineage>
        <taxon>Eukaryota</taxon>
        <taxon>Fungi</taxon>
        <taxon>Dikarya</taxon>
        <taxon>Ascomycota</taxon>
        <taxon>Pezizomycotina</taxon>
        <taxon>Dothideomycetes</taxon>
        <taxon>Dothideomycetidae</taxon>
        <taxon>Mycosphaerellales</taxon>
        <taxon>Teratosphaeriaceae</taxon>
        <taxon>Friedmanniomyces</taxon>
    </lineage>
</organism>
<evidence type="ECO:0000313" key="3">
    <source>
        <dbReference type="Proteomes" id="UP001175353"/>
    </source>
</evidence>
<sequence>MPSYEEEAFDAAAKLRPSNPPPVPPKPVTYNPKKALAKHQPPASAVKPSSGLAVASPTIGSNPSFTETQAMHPKRVSIGQFALLPQIAASNRPREFPHPFSVNVELHLLRPCHLYKLPDLQHPDILAQHGTVAYISPSHSLEQMRDQLVVLASTLFGLNLSDSERWRCSLTGSCDAARDSATSADFGAIMSASRQGGWTWTLSLVEVIKNERGRWSTMGVVEAPIVLDPRGVNAIKAKTSNS</sequence>